<dbReference type="NCBIfam" id="TIGR01076">
    <property type="entry name" value="sortase_fam"/>
    <property type="match status" value="1"/>
</dbReference>
<evidence type="ECO:0000256" key="3">
    <source>
        <dbReference type="SAM" id="Phobius"/>
    </source>
</evidence>
<evidence type="ECO:0000313" key="4">
    <source>
        <dbReference type="EMBL" id="QIB68495.1"/>
    </source>
</evidence>
<dbReference type="SUPFAM" id="SSF63817">
    <property type="entry name" value="Sortase"/>
    <property type="match status" value="1"/>
</dbReference>
<dbReference type="InterPro" id="IPR042000">
    <property type="entry name" value="Sortase_D_2"/>
</dbReference>
<accession>A0A858BTS6</accession>
<feature type="active site" description="Proton donor/acceptor" evidence="2">
    <location>
        <position position="129"/>
    </location>
</feature>
<dbReference type="InterPro" id="IPR023365">
    <property type="entry name" value="Sortase_dom-sf"/>
</dbReference>
<evidence type="ECO:0000313" key="5">
    <source>
        <dbReference type="Proteomes" id="UP000466848"/>
    </source>
</evidence>
<keyword evidence="3" id="KW-0812">Transmembrane</keyword>
<dbReference type="Proteomes" id="UP000466848">
    <property type="component" value="Chromosome"/>
</dbReference>
<evidence type="ECO:0000256" key="1">
    <source>
        <dbReference type="ARBA" id="ARBA00022801"/>
    </source>
</evidence>
<dbReference type="AlphaFoldDB" id="A0A858BTS6"/>
<reference evidence="4 5" key="1">
    <citation type="submission" date="2020-02" db="EMBL/GenBank/DDBJ databases">
        <authorList>
            <person name="Kim Y.B."/>
            <person name="Roh S.W."/>
        </authorList>
    </citation>
    <scope>NUCLEOTIDE SEQUENCE [LARGE SCALE GENOMIC DNA]</scope>
    <source>
        <strain evidence="4 5">DSM 103574</strain>
    </source>
</reference>
<feature type="transmembrane region" description="Helical" evidence="3">
    <location>
        <begin position="6"/>
        <end position="26"/>
    </location>
</feature>
<evidence type="ECO:0000256" key="2">
    <source>
        <dbReference type="PIRSR" id="PIRSR605754-1"/>
    </source>
</evidence>
<sequence>MKRVSTWLIIIGIIICLIPFGGRLYMSYQQDKMYQQYIAALEIENSALNETFEDTVTSGSSVIIPSSVESKPVSPRKIENVIGRISIPSISSDQLLLEGSSSKQLKYGAGHVTGTALPGDVGNCSIAGHRNYTFGSYFNRLDEVQVNDLITIQYNNATFTYIVTESFIVEPDDVSILASTPNLSTLTLITCHPKGSNEQRLIIKGILQ</sequence>
<dbReference type="Pfam" id="PF04203">
    <property type="entry name" value="Sortase"/>
    <property type="match status" value="1"/>
</dbReference>
<proteinExistence type="predicted"/>
<dbReference type="Gene3D" id="2.40.260.10">
    <property type="entry name" value="Sortase"/>
    <property type="match status" value="1"/>
</dbReference>
<dbReference type="KEGG" id="abut:Ami103574_03810"/>
<dbReference type="InterPro" id="IPR005754">
    <property type="entry name" value="Sortase"/>
</dbReference>
<dbReference type="EMBL" id="CP048649">
    <property type="protein sequence ID" value="QIB68495.1"/>
    <property type="molecule type" value="Genomic_DNA"/>
</dbReference>
<feature type="active site" description="Acyl-thioester intermediate" evidence="2">
    <location>
        <position position="191"/>
    </location>
</feature>
<keyword evidence="5" id="KW-1185">Reference proteome</keyword>
<keyword evidence="3" id="KW-1133">Transmembrane helix</keyword>
<name>A0A858BTS6_9FIRM</name>
<gene>
    <name evidence="4" type="ORF">Ami103574_03810</name>
</gene>
<protein>
    <submittedName>
        <fullName evidence="4">Class D sortase</fullName>
    </submittedName>
</protein>
<dbReference type="GO" id="GO:0016787">
    <property type="term" value="F:hydrolase activity"/>
    <property type="evidence" value="ECO:0007669"/>
    <property type="project" value="UniProtKB-KW"/>
</dbReference>
<keyword evidence="1" id="KW-0378">Hydrolase</keyword>
<dbReference type="CDD" id="cd06166">
    <property type="entry name" value="Sortase_D_2"/>
    <property type="match status" value="1"/>
</dbReference>
<keyword evidence="3" id="KW-0472">Membrane</keyword>
<organism evidence="4 5">
    <name type="scientific">Aminipila butyrica</name>
    <dbReference type="NCBI Taxonomy" id="433296"/>
    <lineage>
        <taxon>Bacteria</taxon>
        <taxon>Bacillati</taxon>
        <taxon>Bacillota</taxon>
        <taxon>Clostridia</taxon>
        <taxon>Peptostreptococcales</taxon>
        <taxon>Anaerovoracaceae</taxon>
        <taxon>Aminipila</taxon>
    </lineage>
</organism>